<dbReference type="Gene3D" id="3.30.460.30">
    <property type="entry name" value="Glutamyl-tRNA reductase, N-terminal domain"/>
    <property type="match status" value="1"/>
</dbReference>
<dbReference type="AlphaFoldDB" id="A0AAE4MF95"/>
<dbReference type="PIRSF" id="PIRSF000445">
    <property type="entry name" value="4pyrrol_synth_GluRdtase"/>
    <property type="match status" value="1"/>
</dbReference>
<evidence type="ECO:0000256" key="7">
    <source>
        <dbReference type="ARBA" id="ARBA00047464"/>
    </source>
</evidence>
<comment type="domain">
    <text evidence="8">Possesses an unusual extended V-shaped dimeric structure with each monomer consisting of three distinct domains arranged along a curved 'spinal' alpha-helix. The N-terminal catalytic domain specifically recognizes the glutamate moiety of the substrate. The second domain is the NADPH-binding domain, and the third C-terminal domain is responsible for dimerization.</text>
</comment>
<dbReference type="EMBL" id="JAWDKA010000009">
    <property type="protein sequence ID" value="MDV0442423.1"/>
    <property type="molecule type" value="Genomic_DNA"/>
</dbReference>
<comment type="caution">
    <text evidence="17">The sequence shown here is derived from an EMBL/GenBank/DDBJ whole genome shotgun (WGS) entry which is preliminary data.</text>
</comment>
<dbReference type="InterPro" id="IPR015895">
    <property type="entry name" value="4pyrrol_synth_GluRdtase_N"/>
</dbReference>
<dbReference type="InterPro" id="IPR015896">
    <property type="entry name" value="4pyrrol_synth_GluRdtase_dimer"/>
</dbReference>
<dbReference type="Pfam" id="PF00745">
    <property type="entry name" value="GlutR_dimer"/>
    <property type="match status" value="1"/>
</dbReference>
<evidence type="ECO:0000256" key="13">
    <source>
        <dbReference type="RuleBase" id="RU000584"/>
    </source>
</evidence>
<feature type="binding site" evidence="8 10">
    <location>
        <position position="112"/>
    </location>
    <ligand>
        <name>substrate</name>
    </ligand>
</feature>
<feature type="binding site" evidence="8 10">
    <location>
        <begin position="53"/>
        <end position="56"/>
    </location>
    <ligand>
        <name>substrate</name>
    </ligand>
</feature>
<evidence type="ECO:0000256" key="2">
    <source>
        <dbReference type="ARBA" id="ARBA00005916"/>
    </source>
</evidence>
<sequence>MMQDTELLTQVAVAGIDYTTLDQTQLAGYRFSDESAFLTSAREHFKGVVLLQTCNRVEILVHGTGAALTDYLHSIGRTGFTLYEGKSALLHLLALASGVKSMIIGEDQILGQLKRALLLSAECETADPITDICINTAIHAGVDIRFATHINRGAVSIGSAAVQLAEELLGSLDDRNILVVGGGEMGKLVTQALAEKNLRAIYVTNRTYDHAVELAQEIGGRAMRMDQLYPCIALSDVVISCTAAPHAIINAEPLAATMNERFWPLDPEPRKLILIDIAQPRDTDDSCRRIPGVHLFTIDDLRSVSEKNMEHRKDEATHANELIDAYLPEFVRLYNRTAAGDLIAGLYTWAESIRVRERDKAIGKLGPADPRTIAVMDDLTRVLTKKLLADATLSIRASAECTDITTARKLVDAITRGEQVCFLKHD</sequence>
<dbReference type="SUPFAM" id="SSF69075">
    <property type="entry name" value="Glutamyl tRNA-reductase dimerization domain"/>
    <property type="match status" value="1"/>
</dbReference>
<keyword evidence="5 8" id="KW-0560">Oxidoreductase</keyword>
<proteinExistence type="inferred from homology"/>
<dbReference type="EC" id="1.2.1.70" evidence="3 8"/>
<evidence type="ECO:0000259" key="15">
    <source>
        <dbReference type="Pfam" id="PF01488"/>
    </source>
</evidence>
<dbReference type="Pfam" id="PF05201">
    <property type="entry name" value="GlutR_N"/>
    <property type="match status" value="1"/>
</dbReference>
<evidence type="ECO:0000256" key="5">
    <source>
        <dbReference type="ARBA" id="ARBA00023002"/>
    </source>
</evidence>
<evidence type="ECO:0000256" key="12">
    <source>
        <dbReference type="PIRSR" id="PIRSR000445-4"/>
    </source>
</evidence>
<dbReference type="Pfam" id="PF01488">
    <property type="entry name" value="Shikimate_DH"/>
    <property type="match status" value="1"/>
</dbReference>
<dbReference type="RefSeq" id="WP_338094844.1">
    <property type="nucleotide sequence ID" value="NZ_JAWDKA010000009.1"/>
</dbReference>
<accession>A0AAE4MF95</accession>
<feature type="binding site" evidence="8 11">
    <location>
        <begin position="181"/>
        <end position="186"/>
    </location>
    <ligand>
        <name>NADP(+)</name>
        <dbReference type="ChEBI" id="CHEBI:58349"/>
    </ligand>
</feature>
<evidence type="ECO:0000256" key="1">
    <source>
        <dbReference type="ARBA" id="ARBA00005059"/>
    </source>
</evidence>
<comment type="similarity">
    <text evidence="2 8 13">Belongs to the glutamyl-tRNA reductase family.</text>
</comment>
<evidence type="ECO:0000313" key="18">
    <source>
        <dbReference type="Proteomes" id="UP001273136"/>
    </source>
</evidence>
<dbReference type="SUPFAM" id="SSF51735">
    <property type="entry name" value="NAD(P)-binding Rossmann-fold domains"/>
    <property type="match status" value="1"/>
</dbReference>
<keyword evidence="6 8" id="KW-0627">Porphyrin biosynthesis</keyword>
<comment type="pathway">
    <text evidence="1 8 13">Porphyrin-containing compound metabolism; protoporphyrin-IX biosynthesis; 5-aminolevulinate from L-glutamyl-tRNA(Glu): step 1/2.</text>
</comment>
<dbReference type="HAMAP" id="MF_00087">
    <property type="entry name" value="Glu_tRNA_reductase"/>
    <property type="match status" value="1"/>
</dbReference>
<dbReference type="NCBIfam" id="TIGR01035">
    <property type="entry name" value="hemA"/>
    <property type="match status" value="1"/>
</dbReference>
<name>A0AAE4MF95_9EURY</name>
<evidence type="ECO:0000256" key="9">
    <source>
        <dbReference type="PIRSR" id="PIRSR000445-1"/>
    </source>
</evidence>
<evidence type="ECO:0000256" key="3">
    <source>
        <dbReference type="ARBA" id="ARBA00012970"/>
    </source>
</evidence>
<dbReference type="CDD" id="cd05213">
    <property type="entry name" value="NAD_bind_Glutamyl_tRNA_reduct"/>
    <property type="match status" value="1"/>
</dbReference>
<dbReference type="PANTHER" id="PTHR43013:SF1">
    <property type="entry name" value="GLUTAMYL-TRNA REDUCTASE"/>
    <property type="match status" value="1"/>
</dbReference>
<dbReference type="InterPro" id="IPR006151">
    <property type="entry name" value="Shikm_DH/Glu-tRNA_Rdtase"/>
</dbReference>
<dbReference type="GO" id="GO:0050661">
    <property type="term" value="F:NADP binding"/>
    <property type="evidence" value="ECO:0007669"/>
    <property type="project" value="InterPro"/>
</dbReference>
<keyword evidence="18" id="KW-1185">Reference proteome</keyword>
<dbReference type="Gene3D" id="3.40.50.720">
    <property type="entry name" value="NAD(P)-binding Rossmann-like Domain"/>
    <property type="match status" value="1"/>
</dbReference>
<reference evidence="17" key="1">
    <citation type="submission" date="2023-06" db="EMBL/GenBank/DDBJ databases">
        <title>Genome sequence of Methancorpusculaceae sp. Ag1.</title>
        <authorList>
            <person name="Protasov E."/>
            <person name="Platt K."/>
            <person name="Poehlein A."/>
            <person name="Daniel R."/>
            <person name="Brune A."/>
        </authorList>
    </citation>
    <scope>NUCLEOTIDE SEQUENCE</scope>
    <source>
        <strain evidence="17">Ag1</strain>
    </source>
</reference>
<evidence type="ECO:0000256" key="11">
    <source>
        <dbReference type="PIRSR" id="PIRSR000445-3"/>
    </source>
</evidence>
<keyword evidence="4 8" id="KW-0521">NADP</keyword>
<dbReference type="FunFam" id="3.40.50.720:FF:000031">
    <property type="entry name" value="Glutamyl-tRNA reductase"/>
    <property type="match status" value="1"/>
</dbReference>
<dbReference type="SUPFAM" id="SSF69742">
    <property type="entry name" value="Glutamyl tRNA-reductase catalytic, N-terminal domain"/>
    <property type="match status" value="1"/>
</dbReference>
<evidence type="ECO:0000256" key="8">
    <source>
        <dbReference type="HAMAP-Rule" id="MF_00087"/>
    </source>
</evidence>
<evidence type="ECO:0000259" key="16">
    <source>
        <dbReference type="Pfam" id="PF05201"/>
    </source>
</evidence>
<evidence type="ECO:0000256" key="4">
    <source>
        <dbReference type="ARBA" id="ARBA00022857"/>
    </source>
</evidence>
<dbReference type="PANTHER" id="PTHR43013">
    <property type="entry name" value="GLUTAMYL-TRNA REDUCTASE"/>
    <property type="match status" value="1"/>
</dbReference>
<feature type="active site" description="Nucleophile" evidence="8 9">
    <location>
        <position position="54"/>
    </location>
</feature>
<comment type="catalytic activity">
    <reaction evidence="7 8 13">
        <text>(S)-4-amino-5-oxopentanoate + tRNA(Glu) + NADP(+) = L-glutamyl-tRNA(Glu) + NADPH + H(+)</text>
        <dbReference type="Rhea" id="RHEA:12344"/>
        <dbReference type="Rhea" id="RHEA-COMP:9663"/>
        <dbReference type="Rhea" id="RHEA-COMP:9680"/>
        <dbReference type="ChEBI" id="CHEBI:15378"/>
        <dbReference type="ChEBI" id="CHEBI:57501"/>
        <dbReference type="ChEBI" id="CHEBI:57783"/>
        <dbReference type="ChEBI" id="CHEBI:58349"/>
        <dbReference type="ChEBI" id="CHEBI:78442"/>
        <dbReference type="ChEBI" id="CHEBI:78520"/>
        <dbReference type="EC" id="1.2.1.70"/>
    </reaction>
</comment>
<evidence type="ECO:0000313" key="17">
    <source>
        <dbReference type="EMBL" id="MDV0442423.1"/>
    </source>
</evidence>
<gene>
    <name evidence="8 17" type="primary">hemA</name>
    <name evidence="17" type="ORF">McpAg1_16650</name>
</gene>
<dbReference type="InterPro" id="IPR036453">
    <property type="entry name" value="GluRdtase_dimer_dom_sf"/>
</dbReference>
<evidence type="ECO:0000259" key="14">
    <source>
        <dbReference type="Pfam" id="PF00745"/>
    </source>
</evidence>
<comment type="miscellaneous">
    <text evidence="8">During catalysis, the active site Cys acts as a nucleophile attacking the alpha-carbonyl group of tRNA-bound glutamate with the formation of a thioester intermediate between enzyme and glutamate, and the concomitant release of tRNA(Glu). The thioester intermediate is finally reduced by direct hydride transfer from NADPH, to form the product GSA.</text>
</comment>
<feature type="binding site" evidence="8 10">
    <location>
        <begin position="106"/>
        <end position="108"/>
    </location>
    <ligand>
        <name>substrate</name>
    </ligand>
</feature>
<dbReference type="GO" id="GO:0019353">
    <property type="term" value="P:protoporphyrinogen IX biosynthetic process from glutamate"/>
    <property type="evidence" value="ECO:0007669"/>
    <property type="project" value="TreeGrafter"/>
</dbReference>
<feature type="domain" description="Quinate/shikimate 5-dehydrogenase/glutamyl-tRNA reductase" evidence="15">
    <location>
        <begin position="163"/>
        <end position="304"/>
    </location>
</feature>
<dbReference type="GO" id="GO:0008883">
    <property type="term" value="F:glutamyl-tRNA reductase activity"/>
    <property type="evidence" value="ECO:0007669"/>
    <property type="project" value="UniProtKB-UniRule"/>
</dbReference>
<evidence type="ECO:0000256" key="10">
    <source>
        <dbReference type="PIRSR" id="PIRSR000445-2"/>
    </source>
</evidence>
<dbReference type="Proteomes" id="UP001273136">
    <property type="component" value="Unassembled WGS sequence"/>
</dbReference>
<comment type="function">
    <text evidence="8">Catalyzes the NADPH-dependent reduction of glutamyl-tRNA(Glu) to glutamate 1-semialdehyde (GSA).</text>
</comment>
<feature type="binding site" evidence="8 10">
    <location>
        <position position="101"/>
    </location>
    <ligand>
        <name>substrate</name>
    </ligand>
</feature>
<comment type="subunit">
    <text evidence="8">Homodimer.</text>
</comment>
<dbReference type="InterPro" id="IPR036291">
    <property type="entry name" value="NAD(P)-bd_dom_sf"/>
</dbReference>
<feature type="domain" description="Glutamyl-tRNA reductase N-terminal" evidence="16">
    <location>
        <begin position="15"/>
        <end position="147"/>
    </location>
</feature>
<evidence type="ECO:0000256" key="6">
    <source>
        <dbReference type="ARBA" id="ARBA00023244"/>
    </source>
</evidence>
<protein>
    <recommendedName>
        <fullName evidence="3 8">Glutamyl-tRNA reductase</fullName>
        <shortName evidence="8">GluTR</shortName>
        <ecNumber evidence="3 8">1.2.1.70</ecNumber>
    </recommendedName>
</protein>
<organism evidence="17 18">
    <name type="scientific">Methanorbis furvi</name>
    <dbReference type="NCBI Taxonomy" id="3028299"/>
    <lineage>
        <taxon>Archaea</taxon>
        <taxon>Methanobacteriati</taxon>
        <taxon>Methanobacteriota</taxon>
        <taxon>Stenosarchaea group</taxon>
        <taxon>Methanomicrobia</taxon>
        <taxon>Methanomicrobiales</taxon>
        <taxon>Methanocorpusculaceae</taxon>
        <taxon>Methanorbis</taxon>
    </lineage>
</organism>
<feature type="domain" description="Tetrapyrrole biosynthesis glutamyl-tRNA reductase dimerisation" evidence="14">
    <location>
        <begin position="319"/>
        <end position="405"/>
    </location>
</feature>
<dbReference type="InterPro" id="IPR000343">
    <property type="entry name" value="4pyrrol_synth_GluRdtase"/>
</dbReference>
<dbReference type="InterPro" id="IPR036343">
    <property type="entry name" value="GluRdtase_N_sf"/>
</dbReference>
<feature type="site" description="Important for activity" evidence="8 12">
    <location>
        <position position="91"/>
    </location>
</feature>